<comment type="caution">
    <text evidence="2">The sequence shown here is derived from an EMBL/GenBank/DDBJ whole genome shotgun (WGS) entry which is preliminary data.</text>
</comment>
<evidence type="ECO:0000256" key="1">
    <source>
        <dbReference type="SAM" id="Phobius"/>
    </source>
</evidence>
<sequence length="119" mass="13823">MPYVFIFLVIFGILIFAIRILLHKEHRTAAQLPIFKSNYIQGVCIKDDCPLNEKQYYPPEKHNRMLILIHKLSLRSEDLEPGALKCPWCEGPLKLEPLGPLFKYPPPGEEAIKLPWENK</sequence>
<evidence type="ECO:0000313" key="2">
    <source>
        <dbReference type="EMBL" id="RQD74418.1"/>
    </source>
</evidence>
<dbReference type="EMBL" id="QZAA01000205">
    <property type="protein sequence ID" value="RQD74418.1"/>
    <property type="molecule type" value="Genomic_DNA"/>
</dbReference>
<gene>
    <name evidence="2" type="ORF">D5R97_07875</name>
</gene>
<organism evidence="2 3">
    <name type="scientific">Candidatus Syntrophonatronum acetioxidans</name>
    <dbReference type="NCBI Taxonomy" id="1795816"/>
    <lineage>
        <taxon>Bacteria</taxon>
        <taxon>Bacillati</taxon>
        <taxon>Bacillota</taxon>
        <taxon>Clostridia</taxon>
        <taxon>Eubacteriales</taxon>
        <taxon>Syntrophomonadaceae</taxon>
        <taxon>Candidatus Syntrophonatronum</taxon>
    </lineage>
</organism>
<name>A0A424YBI1_9FIRM</name>
<keyword evidence="1" id="KW-1133">Transmembrane helix</keyword>
<keyword evidence="1" id="KW-0812">Transmembrane</keyword>
<proteinExistence type="predicted"/>
<keyword evidence="1" id="KW-0472">Membrane</keyword>
<accession>A0A424YBI1</accession>
<protein>
    <submittedName>
        <fullName evidence="2">Uncharacterized protein</fullName>
    </submittedName>
</protein>
<feature type="transmembrane region" description="Helical" evidence="1">
    <location>
        <begin position="6"/>
        <end position="22"/>
    </location>
</feature>
<dbReference type="AlphaFoldDB" id="A0A424YBI1"/>
<reference evidence="2 3" key="1">
    <citation type="submission" date="2018-08" db="EMBL/GenBank/DDBJ databases">
        <title>The metabolism and importance of syntrophic acetate oxidation coupled to methane or sulfide production in haloalkaline environments.</title>
        <authorList>
            <person name="Timmers P.H.A."/>
            <person name="Vavourakis C.D."/>
            <person name="Sorokin D.Y."/>
            <person name="Sinninghe Damste J.S."/>
            <person name="Muyzer G."/>
            <person name="Stams A.J.M."/>
            <person name="Plugge C.M."/>
        </authorList>
    </citation>
    <scope>NUCLEOTIDE SEQUENCE [LARGE SCALE GENOMIC DNA]</scope>
    <source>
        <strain evidence="2">MSAO_Bac1</strain>
    </source>
</reference>
<evidence type="ECO:0000313" key="3">
    <source>
        <dbReference type="Proteomes" id="UP000285138"/>
    </source>
</evidence>
<dbReference type="Proteomes" id="UP000285138">
    <property type="component" value="Unassembled WGS sequence"/>
</dbReference>